<reference evidence="4" key="1">
    <citation type="submission" date="2019-06" db="EMBL/GenBank/DDBJ databases">
        <authorList>
            <person name="Zheng W."/>
        </authorList>
    </citation>
    <scope>NUCLEOTIDE SEQUENCE</scope>
    <source>
        <strain evidence="4">QDHG01</strain>
    </source>
</reference>
<feature type="region of interest" description="Disordered" evidence="2">
    <location>
        <begin position="149"/>
        <end position="202"/>
    </location>
</feature>
<comment type="caution">
    <text evidence="4">The sequence shown here is derived from an EMBL/GenBank/DDBJ whole genome shotgun (WGS) entry which is preliminary data.</text>
</comment>
<protein>
    <recommendedName>
        <fullName evidence="3">RING-type domain-containing protein</fullName>
    </recommendedName>
</protein>
<dbReference type="PANTHER" id="PTHR22765:SF434">
    <property type="entry name" value="GB|AAD18119.1-RELATED"/>
    <property type="match status" value="1"/>
</dbReference>
<organism evidence="4 5">
    <name type="scientific">Halteria grandinella</name>
    <dbReference type="NCBI Taxonomy" id="5974"/>
    <lineage>
        <taxon>Eukaryota</taxon>
        <taxon>Sar</taxon>
        <taxon>Alveolata</taxon>
        <taxon>Ciliophora</taxon>
        <taxon>Intramacronucleata</taxon>
        <taxon>Spirotrichea</taxon>
        <taxon>Stichotrichia</taxon>
        <taxon>Sporadotrichida</taxon>
        <taxon>Halteriidae</taxon>
        <taxon>Halteria</taxon>
    </lineage>
</organism>
<evidence type="ECO:0000259" key="3">
    <source>
        <dbReference type="PROSITE" id="PS50089"/>
    </source>
</evidence>
<evidence type="ECO:0000256" key="2">
    <source>
        <dbReference type="SAM" id="MobiDB-lite"/>
    </source>
</evidence>
<evidence type="ECO:0000313" key="5">
    <source>
        <dbReference type="Proteomes" id="UP000785679"/>
    </source>
</evidence>
<keyword evidence="1" id="KW-0479">Metal-binding</keyword>
<dbReference type="PANTHER" id="PTHR22765">
    <property type="entry name" value="RING FINGER AND PROTEASE ASSOCIATED DOMAIN-CONTAINING"/>
    <property type="match status" value="1"/>
</dbReference>
<sequence length="347" mass="40520">MDQAAKISTSLKKGIRYLNSSLRSLCKKNIVKMQPSDDRQNESQKHIPFESSMGPRNELVNTQSATINQEIISELSYGSTTSPSPLRHLVYSRMDGQPHTEVALPPILQRPQIVRNFFSMEIEQEENSHIEGNQIFEAAIVPDYQSQMQENHENQIQRGNRLRESQMSRQDHQEDSKSQGLRQVENGERELGRQGRQDRVHRLSFNRRHLPQIRIAPIEMVDPVHAIQPIQSESPVMYLSQPTTPPQFDSRRRIRRSAWFNQPMLFRPSLKKQQDQWIDQCLFTYQYKKPLGLEEDSTCVICVETLYEGETVSELSCKHEFHSLCIKNWLKYQTKCPNCRVELKNEE</sequence>
<keyword evidence="5" id="KW-1185">Reference proteome</keyword>
<proteinExistence type="predicted"/>
<feature type="compositionally biased region" description="Basic and acidic residues" evidence="2">
    <location>
        <begin position="185"/>
        <end position="201"/>
    </location>
</feature>
<dbReference type="EMBL" id="RRYP01011936">
    <property type="protein sequence ID" value="TNV77421.1"/>
    <property type="molecule type" value="Genomic_DNA"/>
</dbReference>
<dbReference type="GO" id="GO:0006511">
    <property type="term" value="P:ubiquitin-dependent protein catabolic process"/>
    <property type="evidence" value="ECO:0007669"/>
    <property type="project" value="TreeGrafter"/>
</dbReference>
<keyword evidence="1" id="KW-0863">Zinc-finger</keyword>
<dbReference type="InterPro" id="IPR051826">
    <property type="entry name" value="E3_ubiquitin-ligase_domain"/>
</dbReference>
<dbReference type="GO" id="GO:0008270">
    <property type="term" value="F:zinc ion binding"/>
    <property type="evidence" value="ECO:0007669"/>
    <property type="project" value="UniProtKB-KW"/>
</dbReference>
<dbReference type="SMART" id="SM00184">
    <property type="entry name" value="RING"/>
    <property type="match status" value="1"/>
</dbReference>
<evidence type="ECO:0000313" key="4">
    <source>
        <dbReference type="EMBL" id="TNV77421.1"/>
    </source>
</evidence>
<accession>A0A8J8T0V4</accession>
<gene>
    <name evidence="4" type="ORF">FGO68_gene12872</name>
</gene>
<dbReference type="OrthoDB" id="306473at2759"/>
<name>A0A8J8T0V4_HALGN</name>
<feature type="compositionally biased region" description="Basic and acidic residues" evidence="2">
    <location>
        <begin position="35"/>
        <end position="48"/>
    </location>
</feature>
<feature type="compositionally biased region" description="Basic and acidic residues" evidence="2">
    <location>
        <begin position="150"/>
        <end position="177"/>
    </location>
</feature>
<dbReference type="InterPro" id="IPR013083">
    <property type="entry name" value="Znf_RING/FYVE/PHD"/>
</dbReference>
<dbReference type="PROSITE" id="PS50089">
    <property type="entry name" value="ZF_RING_2"/>
    <property type="match status" value="1"/>
</dbReference>
<dbReference type="Gene3D" id="3.30.40.10">
    <property type="entry name" value="Zinc/RING finger domain, C3HC4 (zinc finger)"/>
    <property type="match status" value="1"/>
</dbReference>
<dbReference type="SUPFAM" id="SSF57850">
    <property type="entry name" value="RING/U-box"/>
    <property type="match status" value="1"/>
</dbReference>
<dbReference type="Pfam" id="PF13639">
    <property type="entry name" value="zf-RING_2"/>
    <property type="match status" value="1"/>
</dbReference>
<dbReference type="CDD" id="cd16454">
    <property type="entry name" value="RING-H2_PA-TM-RING"/>
    <property type="match status" value="1"/>
</dbReference>
<dbReference type="Proteomes" id="UP000785679">
    <property type="component" value="Unassembled WGS sequence"/>
</dbReference>
<evidence type="ECO:0000256" key="1">
    <source>
        <dbReference type="PROSITE-ProRule" id="PRU00175"/>
    </source>
</evidence>
<keyword evidence="1" id="KW-0862">Zinc</keyword>
<dbReference type="AlphaFoldDB" id="A0A8J8T0V4"/>
<feature type="domain" description="RING-type" evidence="3">
    <location>
        <begin position="299"/>
        <end position="340"/>
    </location>
</feature>
<feature type="region of interest" description="Disordered" evidence="2">
    <location>
        <begin position="33"/>
        <end position="56"/>
    </location>
</feature>
<dbReference type="InterPro" id="IPR001841">
    <property type="entry name" value="Znf_RING"/>
</dbReference>
<dbReference type="GO" id="GO:0061630">
    <property type="term" value="F:ubiquitin protein ligase activity"/>
    <property type="evidence" value="ECO:0007669"/>
    <property type="project" value="TreeGrafter"/>
</dbReference>